<keyword evidence="2" id="KW-1185">Reference proteome</keyword>
<protein>
    <submittedName>
        <fullName evidence="1">Uncharacterized protein</fullName>
    </submittedName>
</protein>
<sequence length="588" mass="66097">MRDTDRDVPDHLAHFTLTSGFDLFNPDVTIELTEQSKEFYVNAAPGAGFIFILELPDRNIGDDPSSVTLHLVPAFYKDDGLIHGVNQKGDTYPFSLDIIIAPIGSLNSGIQHDQVASLLGLGSKRDNGLLMGGSVFKAGSAVRFLATLPDREGRIPNDYLLTRDHVNQRWSLHFVNRVPLSNHGGCVLSEIDTSTIQGLDEALEHLPEKEIITDYTFAERHEITNILTQLPIPKTELTVHINSSAIEPNLLNESRSDTIHLNTDYEHHQCSITYHSTLEQADFQINPVELPEQIQKVIKQLILEPSGAVSSEVNESLTRMFNELINEPLNREGQVYGFKSYNNRSSSLNVLSIKYTDHYYAFFNSSTKGHNAHLLQLPNEIPLKIFEKIVNGLCLGLNFPPESELGSNPRVPCGFIGPRAHLCIEQIWLYSSLTPITQSLSDEPFHSALQTEVLSELRHPDPEGAHSDNSSIKDPYLELLSIVNSGFFIEPGIRFKEQFYPNLKALVKALENKDELIDLQYIALKGIEKNNEVKEQHPKRDHTQNNYRLILFESICNAQSLEEAVDDIKSKFPQLCQRLVDTNKNTSS</sequence>
<evidence type="ECO:0000313" key="2">
    <source>
        <dbReference type="Proteomes" id="UP000809910"/>
    </source>
</evidence>
<accession>A0ABS1W756</accession>
<reference evidence="1 2" key="1">
    <citation type="submission" date="2020-12" db="EMBL/GenBank/DDBJ databases">
        <title>WGS of Legionella: environmental sample.</title>
        <authorList>
            <person name="Cristino S."/>
            <person name="Girolamini L."/>
            <person name="Salaris S."/>
            <person name="Pascale M.R."/>
            <person name="Mazzotta M."/>
            <person name="Orsini M."/>
            <person name="Grottola A."/>
        </authorList>
    </citation>
    <scope>NUCLEOTIDE SEQUENCE [LARGE SCALE GENOMIC DNA]</scope>
    <source>
        <strain evidence="1 2">30cs62</strain>
    </source>
</reference>
<comment type="caution">
    <text evidence="1">The sequence shown here is derived from an EMBL/GenBank/DDBJ whole genome shotgun (WGS) entry which is preliminary data.</text>
</comment>
<dbReference type="RefSeq" id="WP_203112519.1">
    <property type="nucleotide sequence ID" value="NZ_JADOBG010000022.1"/>
</dbReference>
<proteinExistence type="predicted"/>
<name>A0ABS1W756_9GAMM</name>
<organism evidence="1 2">
    <name type="scientific">Legionella bononiensis</name>
    <dbReference type="NCBI Taxonomy" id="2793102"/>
    <lineage>
        <taxon>Bacteria</taxon>
        <taxon>Pseudomonadati</taxon>
        <taxon>Pseudomonadota</taxon>
        <taxon>Gammaproteobacteria</taxon>
        <taxon>Legionellales</taxon>
        <taxon>Legionellaceae</taxon>
        <taxon>Legionella</taxon>
    </lineage>
</organism>
<evidence type="ECO:0000313" key="1">
    <source>
        <dbReference type="EMBL" id="MBL7525197.1"/>
    </source>
</evidence>
<dbReference type="EMBL" id="JADWVN010000004">
    <property type="protein sequence ID" value="MBL7525197.1"/>
    <property type="molecule type" value="Genomic_DNA"/>
</dbReference>
<dbReference type="Proteomes" id="UP000809910">
    <property type="component" value="Unassembled WGS sequence"/>
</dbReference>
<gene>
    <name evidence="1" type="ORF">I5282_01260</name>
</gene>